<feature type="transmembrane region" description="Helical" evidence="1">
    <location>
        <begin position="7"/>
        <end position="24"/>
    </location>
</feature>
<evidence type="ECO:0000256" key="1">
    <source>
        <dbReference type="SAM" id="Phobius"/>
    </source>
</evidence>
<dbReference type="KEGG" id="ttn:TTX_0282"/>
<dbReference type="HOGENOM" id="CLU_052321_2_1_2"/>
<dbReference type="STRING" id="768679.TTX_0282"/>
<evidence type="ECO:0000313" key="3">
    <source>
        <dbReference type="EMBL" id="CCC80958.1"/>
    </source>
</evidence>
<dbReference type="Pfam" id="PF01882">
    <property type="entry name" value="DUF58"/>
    <property type="match status" value="1"/>
</dbReference>
<feature type="domain" description="DUF58" evidence="2">
    <location>
        <begin position="204"/>
        <end position="314"/>
    </location>
</feature>
<dbReference type="RefSeq" id="WP_014126215.1">
    <property type="nucleotide sequence ID" value="NC_016070.1"/>
</dbReference>
<organism evidence="3 4">
    <name type="scientific">Thermoproteus tenax (strain ATCC 35583 / DSM 2078 / JCM 9277 / NBRC 100435 / Kra 1)</name>
    <dbReference type="NCBI Taxonomy" id="768679"/>
    <lineage>
        <taxon>Archaea</taxon>
        <taxon>Thermoproteota</taxon>
        <taxon>Thermoprotei</taxon>
        <taxon>Thermoproteales</taxon>
        <taxon>Thermoproteaceae</taxon>
        <taxon>Thermoproteus</taxon>
    </lineage>
</organism>
<name>G4RN14_THETK</name>
<dbReference type="Proteomes" id="UP000002654">
    <property type="component" value="Chromosome"/>
</dbReference>
<keyword evidence="1" id="KW-0472">Membrane</keyword>
<dbReference type="eggNOG" id="arCOG02742">
    <property type="taxonomic scope" value="Archaea"/>
</dbReference>
<proteinExistence type="predicted"/>
<dbReference type="EMBL" id="FN869859">
    <property type="protein sequence ID" value="CCC80958.1"/>
    <property type="molecule type" value="Genomic_DNA"/>
</dbReference>
<dbReference type="OrthoDB" id="31512at2157"/>
<dbReference type="PaxDb" id="768679-TTX_0282"/>
<dbReference type="GeneID" id="11263291"/>
<keyword evidence="1" id="KW-1133">Transmembrane helix</keyword>
<reference evidence="3 4" key="1">
    <citation type="journal article" date="2011" name="PLoS ONE">
        <title>The complete genome sequence of Thermoproteus tenax: a physiologically versatile member of the Crenarchaeota.</title>
        <authorList>
            <person name="Siebers B."/>
            <person name="Zaparty M."/>
            <person name="Raddatz G."/>
            <person name="Tjaden B."/>
            <person name="Albers S.V."/>
            <person name="Bell S.D."/>
            <person name="Blombach F."/>
            <person name="Kletzin A."/>
            <person name="Kyrpides N."/>
            <person name="Lanz C."/>
            <person name="Plagens A."/>
            <person name="Rampp M."/>
            <person name="Rosinus A."/>
            <person name="von Jan M."/>
            <person name="Makarova K.S."/>
            <person name="Klenk H.P."/>
            <person name="Schuster S.C."/>
            <person name="Hensel R."/>
        </authorList>
    </citation>
    <scope>NUCLEOTIDE SEQUENCE [LARGE SCALE GENOMIC DNA]</scope>
    <source>
        <strain evidence="4">ATCC 35583 / DSM 2078 / JCM 9277 / NBRC 100435 / Kra 1</strain>
    </source>
</reference>
<dbReference type="PATRIC" id="fig|768679.9.peg.298"/>
<dbReference type="PANTHER" id="PTHR34351">
    <property type="entry name" value="SLR1927 PROTEIN-RELATED"/>
    <property type="match status" value="1"/>
</dbReference>
<dbReference type="AlphaFoldDB" id="G4RN14"/>
<evidence type="ECO:0000313" key="4">
    <source>
        <dbReference type="Proteomes" id="UP000002654"/>
    </source>
</evidence>
<keyword evidence="1" id="KW-0812">Transmembrane</keyword>
<gene>
    <name evidence="3" type="ordered locus">TTX_0282</name>
</gene>
<accession>G4RN14</accession>
<protein>
    <submittedName>
        <fullName evidence="3">Uncharacterized conserved protein with vWA domain</fullName>
    </submittedName>
</protein>
<dbReference type="PANTHER" id="PTHR34351:SF1">
    <property type="entry name" value="SLR1927 PROTEIN"/>
    <property type="match status" value="1"/>
</dbReference>
<keyword evidence="4" id="KW-1185">Reference proteome</keyword>
<evidence type="ECO:0000259" key="2">
    <source>
        <dbReference type="Pfam" id="PF01882"/>
    </source>
</evidence>
<sequence>MREGLRLLLYLLVLPIVAGLISALTTSIWLIPAVLFPAIAAALLLLVSAEPEVKVSYQLERNTARIDDEVKAKVRVEARRGFGILLVRAPPIPGTRMAEAFEVAEGNNVFVFFKGLGPLAQEVEYKLKPVVRGRYELGAVEYSFYNALHLHKPLEGRLQLDGEIQVLPRVKIVNRILGSAKPRETAPRLTASRLGPYSTEFKSIRRYIPGDPYKFINWKATARSPRGALLVNEYEREGLRTALILLDAGSAMMYGTLEENPLEYGISLALSLARALLRYGYNVGLWVMPKGPRLMPSSGSTQYFRILRALLLVRAGAEGAYRVDGALKRILNETKPAVIFITNLTKESAGKAVQLAEQIKARMLLVDVTPESILAGRLMQQYGGTRACGRSAKRRLHALLPRNVKVVAWDPACEGVGMAIARITARMGRWI</sequence>
<dbReference type="InterPro" id="IPR002881">
    <property type="entry name" value="DUF58"/>
</dbReference>